<reference evidence="2" key="3">
    <citation type="submission" date="2025-08" db="UniProtKB">
        <authorList>
            <consortium name="RefSeq"/>
        </authorList>
    </citation>
    <scope>IDENTIFICATION</scope>
    <source>
        <strain evidence="2">NI907</strain>
    </source>
</reference>
<reference evidence="1 2" key="1">
    <citation type="journal article" date="2019" name="Mol. Biol. Evol.">
        <title>Blast fungal genomes show frequent chromosomal changes, gene gains and losses, and effector gene turnover.</title>
        <authorList>
            <person name="Gomez Luciano L.B."/>
            <person name="Jason Tsai I."/>
            <person name="Chuma I."/>
            <person name="Tosa Y."/>
            <person name="Chen Y.H."/>
            <person name="Li J.Y."/>
            <person name="Li M.Y."/>
            <person name="Jade Lu M.Y."/>
            <person name="Nakayashiki H."/>
            <person name="Li W.H."/>
        </authorList>
    </citation>
    <scope>NUCLEOTIDE SEQUENCE [LARGE SCALE GENOMIC DNA]</scope>
    <source>
        <strain evidence="1 2">NI907</strain>
    </source>
</reference>
<evidence type="ECO:0000313" key="1">
    <source>
        <dbReference type="Proteomes" id="UP000515153"/>
    </source>
</evidence>
<dbReference type="Proteomes" id="UP000515153">
    <property type="component" value="Chromosome VII"/>
</dbReference>
<organism evidence="1 2">
    <name type="scientific">Pyricularia grisea</name>
    <name type="common">Crabgrass-specific blast fungus</name>
    <name type="synonym">Magnaporthe grisea</name>
    <dbReference type="NCBI Taxonomy" id="148305"/>
    <lineage>
        <taxon>Eukaryota</taxon>
        <taxon>Fungi</taxon>
        <taxon>Dikarya</taxon>
        <taxon>Ascomycota</taxon>
        <taxon>Pezizomycotina</taxon>
        <taxon>Sordariomycetes</taxon>
        <taxon>Sordariomycetidae</taxon>
        <taxon>Magnaporthales</taxon>
        <taxon>Pyriculariaceae</taxon>
        <taxon>Pyricularia</taxon>
    </lineage>
</organism>
<proteinExistence type="predicted"/>
<name>A0A6P8AY69_PYRGI</name>
<gene>
    <name evidence="2" type="ORF">PgNI_10442</name>
</gene>
<evidence type="ECO:0000313" key="2">
    <source>
        <dbReference type="RefSeq" id="XP_030979881.1"/>
    </source>
</evidence>
<dbReference type="AlphaFoldDB" id="A0A6P8AY69"/>
<dbReference type="RefSeq" id="XP_030979881.1">
    <property type="nucleotide sequence ID" value="XM_031130413.1"/>
</dbReference>
<keyword evidence="1" id="KW-1185">Reference proteome</keyword>
<sequence length="75" mass="8216">MATRPTLKPRRILAHYGLLAQRPCFGSSRVVWSGVSWSQGASTAVYVFPATHKQSIGDAGKICTEARAWLATRIK</sequence>
<dbReference type="KEGG" id="pgri:PgNI_10442"/>
<reference evidence="2" key="2">
    <citation type="submission" date="2019-10" db="EMBL/GenBank/DDBJ databases">
        <authorList>
            <consortium name="NCBI Genome Project"/>
        </authorList>
    </citation>
    <scope>NUCLEOTIDE SEQUENCE</scope>
    <source>
        <strain evidence="2">NI907</strain>
    </source>
</reference>
<protein>
    <submittedName>
        <fullName evidence="2">Uncharacterized protein</fullName>
    </submittedName>
</protein>
<dbReference type="GeneID" id="41965321"/>
<accession>A0A6P8AY69</accession>